<dbReference type="PANTHER" id="PTHR12741:SF67">
    <property type="entry name" value="CALLOSE SYNTHASE 10"/>
    <property type="match status" value="1"/>
</dbReference>
<dbReference type="GO" id="GO:0005886">
    <property type="term" value="C:plasma membrane"/>
    <property type="evidence" value="ECO:0007669"/>
    <property type="project" value="TreeGrafter"/>
</dbReference>
<organism evidence="3 4">
    <name type="scientific">Lactuca saligna</name>
    <name type="common">Willowleaf lettuce</name>
    <dbReference type="NCBI Taxonomy" id="75948"/>
    <lineage>
        <taxon>Eukaryota</taxon>
        <taxon>Viridiplantae</taxon>
        <taxon>Streptophyta</taxon>
        <taxon>Embryophyta</taxon>
        <taxon>Tracheophyta</taxon>
        <taxon>Spermatophyta</taxon>
        <taxon>Magnoliopsida</taxon>
        <taxon>eudicotyledons</taxon>
        <taxon>Gunneridae</taxon>
        <taxon>Pentapetalae</taxon>
        <taxon>asterids</taxon>
        <taxon>campanulids</taxon>
        <taxon>Asterales</taxon>
        <taxon>Asteraceae</taxon>
        <taxon>Cichorioideae</taxon>
        <taxon>Cichorieae</taxon>
        <taxon>Lactucinae</taxon>
        <taxon>Lactuca</taxon>
    </lineage>
</organism>
<evidence type="ECO:0000313" key="3">
    <source>
        <dbReference type="EMBL" id="CAI9299094.1"/>
    </source>
</evidence>
<protein>
    <recommendedName>
        <fullName evidence="2">1,3-beta-glucan synthase component FKS1-like domain-containing protein</fullName>
    </recommendedName>
</protein>
<name>A0AA36EK87_LACSI</name>
<feature type="compositionally biased region" description="Basic and acidic residues" evidence="1">
    <location>
        <begin position="136"/>
        <end position="178"/>
    </location>
</feature>
<reference evidence="3" key="1">
    <citation type="submission" date="2023-04" db="EMBL/GenBank/DDBJ databases">
        <authorList>
            <person name="Vijverberg K."/>
            <person name="Xiong W."/>
            <person name="Schranz E."/>
        </authorList>
    </citation>
    <scope>NUCLEOTIDE SEQUENCE</scope>
</reference>
<sequence length="178" mass="19926">MLESGTFSSDMGGIQAINKDKKLFLVSLYYLIWGEAANVHFLPECICYRFHHMAREFNAILDHGQASPAQIFICEDNSVSFFAHVIQPIYNTLSKEAERNNNGKAAHSHGGIMMISMNISESVSDGEGNPMQKPNKRNDMESDSSQKEKEDDARLQAEAKAAEDAWRRVKVEAAAEEK</sequence>
<dbReference type="Pfam" id="PF14288">
    <property type="entry name" value="FKS1_dom1"/>
    <property type="match status" value="1"/>
</dbReference>
<dbReference type="SMART" id="SM01205">
    <property type="entry name" value="FKS1_dom1"/>
    <property type="match status" value="1"/>
</dbReference>
<evidence type="ECO:0000256" key="1">
    <source>
        <dbReference type="SAM" id="MobiDB-lite"/>
    </source>
</evidence>
<dbReference type="GO" id="GO:0046527">
    <property type="term" value="F:glucosyltransferase activity"/>
    <property type="evidence" value="ECO:0007669"/>
    <property type="project" value="TreeGrafter"/>
</dbReference>
<accession>A0AA36EK87</accession>
<feature type="region of interest" description="Disordered" evidence="1">
    <location>
        <begin position="123"/>
        <end position="178"/>
    </location>
</feature>
<gene>
    <name evidence="3" type="ORF">LSALG_LOCUS37820</name>
</gene>
<dbReference type="EMBL" id="OX465084">
    <property type="protein sequence ID" value="CAI9299094.1"/>
    <property type="molecule type" value="Genomic_DNA"/>
</dbReference>
<dbReference type="AlphaFoldDB" id="A0AA36EK87"/>
<dbReference type="PANTHER" id="PTHR12741">
    <property type="entry name" value="LYST-INTERACTING PROTEIN LIP5 DOPAMINE RESPONSIVE PROTEIN DRG-1"/>
    <property type="match status" value="1"/>
</dbReference>
<feature type="domain" description="1,3-beta-glucan synthase component FKS1-like" evidence="2">
    <location>
        <begin position="20"/>
        <end position="120"/>
    </location>
</feature>
<evidence type="ECO:0000313" key="4">
    <source>
        <dbReference type="Proteomes" id="UP001177003"/>
    </source>
</evidence>
<evidence type="ECO:0000259" key="2">
    <source>
        <dbReference type="SMART" id="SM01205"/>
    </source>
</evidence>
<dbReference type="InterPro" id="IPR026899">
    <property type="entry name" value="FKS1-like_dom1"/>
</dbReference>
<proteinExistence type="predicted"/>
<keyword evidence="4" id="KW-1185">Reference proteome</keyword>
<dbReference type="Proteomes" id="UP001177003">
    <property type="component" value="Chromosome 8"/>
</dbReference>